<proteinExistence type="predicted"/>
<reference evidence="1" key="1">
    <citation type="submission" date="2014-11" db="EMBL/GenBank/DDBJ databases">
        <authorList>
            <person name="Amaro Gonzalez C."/>
        </authorList>
    </citation>
    <scope>NUCLEOTIDE SEQUENCE</scope>
</reference>
<organism evidence="1">
    <name type="scientific">Anguilla anguilla</name>
    <name type="common">European freshwater eel</name>
    <name type="synonym">Muraena anguilla</name>
    <dbReference type="NCBI Taxonomy" id="7936"/>
    <lineage>
        <taxon>Eukaryota</taxon>
        <taxon>Metazoa</taxon>
        <taxon>Chordata</taxon>
        <taxon>Craniata</taxon>
        <taxon>Vertebrata</taxon>
        <taxon>Euteleostomi</taxon>
        <taxon>Actinopterygii</taxon>
        <taxon>Neopterygii</taxon>
        <taxon>Teleostei</taxon>
        <taxon>Anguilliformes</taxon>
        <taxon>Anguillidae</taxon>
        <taxon>Anguilla</taxon>
    </lineage>
</organism>
<evidence type="ECO:0000313" key="1">
    <source>
        <dbReference type="EMBL" id="JAI08136.1"/>
    </source>
</evidence>
<name>A0A0E9Y1W3_ANGAN</name>
<accession>A0A0E9Y1W3</accession>
<sequence length="30" mass="3390">MRNIFWCSTYTSSGDLCECTEQVLPALHAI</sequence>
<dbReference type="AlphaFoldDB" id="A0A0E9Y1W3"/>
<dbReference type="EMBL" id="GBXM01000442">
    <property type="protein sequence ID" value="JAI08136.1"/>
    <property type="molecule type" value="Transcribed_RNA"/>
</dbReference>
<reference evidence="1" key="2">
    <citation type="journal article" date="2015" name="Fish Shellfish Immunol.">
        <title>Early steps in the European eel (Anguilla anguilla)-Vibrio vulnificus interaction in the gills: Role of the RtxA13 toxin.</title>
        <authorList>
            <person name="Callol A."/>
            <person name="Pajuelo D."/>
            <person name="Ebbesson L."/>
            <person name="Teles M."/>
            <person name="MacKenzie S."/>
            <person name="Amaro C."/>
        </authorList>
    </citation>
    <scope>NUCLEOTIDE SEQUENCE</scope>
</reference>
<protein>
    <submittedName>
        <fullName evidence="1">Uncharacterized protein</fullName>
    </submittedName>
</protein>